<accession>A0ABP9NAU9</accession>
<evidence type="ECO:0000259" key="8">
    <source>
        <dbReference type="Pfam" id="PF00662"/>
    </source>
</evidence>
<feature type="transmembrane region" description="Helical" evidence="6">
    <location>
        <begin position="458"/>
        <end position="475"/>
    </location>
</feature>
<feature type="transmembrane region" description="Helical" evidence="6">
    <location>
        <begin position="30"/>
        <end position="54"/>
    </location>
</feature>
<feature type="transmembrane region" description="Helical" evidence="6">
    <location>
        <begin position="417"/>
        <end position="438"/>
    </location>
</feature>
<dbReference type="Pfam" id="PF00361">
    <property type="entry name" value="Proton_antipo_M"/>
    <property type="match status" value="1"/>
</dbReference>
<comment type="caution">
    <text evidence="9">The sequence shown here is derived from an EMBL/GenBank/DDBJ whole genome shotgun (WGS) entry which is preliminary data.</text>
</comment>
<dbReference type="RefSeq" id="WP_345491399.1">
    <property type="nucleotide sequence ID" value="NZ_BAABHY010000005.1"/>
</dbReference>
<keyword evidence="2 5" id="KW-0812">Transmembrane</keyword>
<feature type="transmembrane region" description="Helical" evidence="6">
    <location>
        <begin position="141"/>
        <end position="162"/>
    </location>
</feature>
<keyword evidence="3 6" id="KW-1133">Transmembrane helix</keyword>
<feature type="transmembrane region" description="Helical" evidence="6">
    <location>
        <begin position="6"/>
        <end position="23"/>
    </location>
</feature>
<reference evidence="10" key="1">
    <citation type="journal article" date="2019" name="Int. J. Syst. Evol. Microbiol.">
        <title>The Global Catalogue of Microorganisms (GCM) 10K type strain sequencing project: providing services to taxonomists for standard genome sequencing and annotation.</title>
        <authorList>
            <consortium name="The Broad Institute Genomics Platform"/>
            <consortium name="The Broad Institute Genome Sequencing Center for Infectious Disease"/>
            <person name="Wu L."/>
            <person name="Ma J."/>
        </authorList>
    </citation>
    <scope>NUCLEOTIDE SEQUENCE [LARGE SCALE GENOMIC DNA]</scope>
    <source>
        <strain evidence="10">JCM 18050</strain>
    </source>
</reference>
<dbReference type="PANTHER" id="PTHR42829:SF2">
    <property type="entry name" value="NADH-UBIQUINONE OXIDOREDUCTASE CHAIN 5"/>
    <property type="match status" value="1"/>
</dbReference>
<dbReference type="InterPro" id="IPR001750">
    <property type="entry name" value="ND/Mrp_TM"/>
</dbReference>
<dbReference type="Pfam" id="PF00662">
    <property type="entry name" value="Proton_antipo_N"/>
    <property type="match status" value="1"/>
</dbReference>
<evidence type="ECO:0000259" key="7">
    <source>
        <dbReference type="Pfam" id="PF00361"/>
    </source>
</evidence>
<dbReference type="PRINTS" id="PR01434">
    <property type="entry name" value="NADHDHGNASE5"/>
</dbReference>
<protein>
    <submittedName>
        <fullName evidence="9">NADH-quinone oxidoreductase subunit L</fullName>
    </submittedName>
</protein>
<dbReference type="InterPro" id="IPR001516">
    <property type="entry name" value="Proton_antipo_N"/>
</dbReference>
<feature type="transmembrane region" description="Helical" evidence="6">
    <location>
        <begin position="596"/>
        <end position="614"/>
    </location>
</feature>
<proteinExistence type="predicted"/>
<dbReference type="EMBL" id="BAABHY010000005">
    <property type="protein sequence ID" value="GAA5112053.1"/>
    <property type="molecule type" value="Genomic_DNA"/>
</dbReference>
<dbReference type="InterPro" id="IPR003945">
    <property type="entry name" value="NU5C-like"/>
</dbReference>
<evidence type="ECO:0000256" key="4">
    <source>
        <dbReference type="ARBA" id="ARBA00023136"/>
    </source>
</evidence>
<feature type="transmembrane region" description="Helical" evidence="6">
    <location>
        <begin position="311"/>
        <end position="333"/>
    </location>
</feature>
<feature type="domain" description="NADH:quinone oxidoreductase/Mrp antiporter transmembrane" evidence="7">
    <location>
        <begin position="137"/>
        <end position="428"/>
    </location>
</feature>
<evidence type="ECO:0000256" key="1">
    <source>
        <dbReference type="ARBA" id="ARBA00004127"/>
    </source>
</evidence>
<comment type="subcellular location">
    <subcellularLocation>
        <location evidence="1">Endomembrane system</location>
        <topology evidence="1">Multi-pass membrane protein</topology>
    </subcellularLocation>
    <subcellularLocation>
        <location evidence="5">Membrane</location>
        <topology evidence="5">Multi-pass membrane protein</topology>
    </subcellularLocation>
</comment>
<dbReference type="Proteomes" id="UP001500171">
    <property type="component" value="Unassembled WGS sequence"/>
</dbReference>
<evidence type="ECO:0000313" key="9">
    <source>
        <dbReference type="EMBL" id="GAA5112053.1"/>
    </source>
</evidence>
<feature type="transmembrane region" description="Helical" evidence="6">
    <location>
        <begin position="117"/>
        <end position="135"/>
    </location>
</feature>
<feature type="transmembrane region" description="Helical" evidence="6">
    <location>
        <begin position="218"/>
        <end position="239"/>
    </location>
</feature>
<feature type="transmembrane region" description="Helical" evidence="6">
    <location>
        <begin position="339"/>
        <end position="357"/>
    </location>
</feature>
<dbReference type="Gene3D" id="1.20.5.2700">
    <property type="match status" value="1"/>
</dbReference>
<feature type="transmembrane region" description="Helical" evidence="6">
    <location>
        <begin position="283"/>
        <end position="304"/>
    </location>
</feature>
<feature type="transmembrane region" description="Helical" evidence="6">
    <location>
        <begin position="378"/>
        <end position="397"/>
    </location>
</feature>
<dbReference type="PANTHER" id="PTHR42829">
    <property type="entry name" value="NADH-UBIQUINONE OXIDOREDUCTASE CHAIN 5"/>
    <property type="match status" value="1"/>
</dbReference>
<sequence>MNLLYLTIIIPLISFLILVCLGRHIRKENILVIGISTIGLLCLLMLFVCIDYQANTVPDTSLIYSRFLWEWFTVGTTKVAISLQLDGLSLVFLIIISFFSLLIYFFAACYLTSSNDIYTFFAYGNLLISSLFLLILADNLFVLFVGWEGVSISCYLLIGIYFQKRKVNFSAVKAFLVMVVADTFLLFGIFLIYNELNTLNIRELIELANENLAVDSEIIFWITLMFFIGVMGKAGLFPFHTGFTETAIAPMPVMTLLQSVTMVLSSGYFILRFSPLFMMSNDIFDMISILAGITIIFAGCVSLVQNEIKSLITYINLGQVSYIFFAFVIQNWVLSLNFMISYSVTSALLLLSSSLLIKVCNGEQNIYKLGGLYRRYPLLYGAFLLSAASLCAMPWLMSAFYTKGDIIWGLMMNNKMGLGTIALIGILLSTLSILRLIFTVFHHKQKLEHFTTVPRSSYIPLIVLAIMSTAIFIYLPLPIEGIVPVIDLDTKNQLMLQLLLAAVTILGILIAYILFFDSNSEINEIAHAPIGRALFKLWRSEWRFDQLLQLLFVTPYLYLVQLIKKDPIAQWNRVINWGVRKVNFQIESLENGRLRWYMMSIVAGSILILLLLILI</sequence>
<keyword evidence="4 6" id="KW-0472">Membrane</keyword>
<gene>
    <name evidence="9" type="primary">nuoL</name>
    <name evidence="9" type="ORF">GCM10023211_18190</name>
</gene>
<evidence type="ECO:0000256" key="5">
    <source>
        <dbReference type="RuleBase" id="RU000320"/>
    </source>
</evidence>
<name>A0ABP9NAU9_9GAMM</name>
<evidence type="ECO:0000256" key="2">
    <source>
        <dbReference type="ARBA" id="ARBA00022692"/>
    </source>
</evidence>
<keyword evidence="10" id="KW-1185">Reference proteome</keyword>
<feature type="transmembrane region" description="Helical" evidence="6">
    <location>
        <begin position="495"/>
        <end position="515"/>
    </location>
</feature>
<feature type="transmembrane region" description="Helical" evidence="6">
    <location>
        <begin position="251"/>
        <end position="271"/>
    </location>
</feature>
<evidence type="ECO:0000313" key="10">
    <source>
        <dbReference type="Proteomes" id="UP001500171"/>
    </source>
</evidence>
<feature type="transmembrane region" description="Helical" evidence="6">
    <location>
        <begin position="88"/>
        <end position="110"/>
    </location>
</feature>
<feature type="domain" description="NADH-Ubiquinone oxidoreductase (complex I) chain 5 N-terminal" evidence="8">
    <location>
        <begin position="71"/>
        <end position="121"/>
    </location>
</feature>
<evidence type="ECO:0000256" key="3">
    <source>
        <dbReference type="ARBA" id="ARBA00022989"/>
    </source>
</evidence>
<evidence type="ECO:0000256" key="6">
    <source>
        <dbReference type="SAM" id="Phobius"/>
    </source>
</evidence>
<feature type="transmembrane region" description="Helical" evidence="6">
    <location>
        <begin position="174"/>
        <end position="193"/>
    </location>
</feature>
<organism evidence="9 10">
    <name type="scientific">Orbus sasakiae</name>
    <dbReference type="NCBI Taxonomy" id="1078475"/>
    <lineage>
        <taxon>Bacteria</taxon>
        <taxon>Pseudomonadati</taxon>
        <taxon>Pseudomonadota</taxon>
        <taxon>Gammaproteobacteria</taxon>
        <taxon>Orbales</taxon>
        <taxon>Orbaceae</taxon>
        <taxon>Orbus</taxon>
    </lineage>
</organism>